<sequence>MDVDHLLKQVVVEVEEMLPKMRNRWVHKEVKVLNSAFGAVDTASTEEQSMRVQDVHAGEGGEVPEDALRSWSDGTHFESFLEVSFEAFPGYSGRDVARLASCIQAHGVCLSSALIYSERPNLALPSIDIFLSDVDPIATAVFSFFKVTAHALTVLDISAGGRITSFIIAIVAHSGRECLPSPTITPAHTPV</sequence>
<gene>
    <name evidence="1" type="ORF">BDQ12DRAFT_728874</name>
</gene>
<accession>A0A5C3LGF0</accession>
<organism evidence="1 2">
    <name type="scientific">Crucibulum laeve</name>
    <dbReference type="NCBI Taxonomy" id="68775"/>
    <lineage>
        <taxon>Eukaryota</taxon>
        <taxon>Fungi</taxon>
        <taxon>Dikarya</taxon>
        <taxon>Basidiomycota</taxon>
        <taxon>Agaricomycotina</taxon>
        <taxon>Agaricomycetes</taxon>
        <taxon>Agaricomycetidae</taxon>
        <taxon>Agaricales</taxon>
        <taxon>Agaricineae</taxon>
        <taxon>Nidulariaceae</taxon>
        <taxon>Crucibulum</taxon>
    </lineage>
</organism>
<evidence type="ECO:0000313" key="1">
    <source>
        <dbReference type="EMBL" id="TFK32219.1"/>
    </source>
</evidence>
<reference evidence="1 2" key="1">
    <citation type="journal article" date="2019" name="Nat. Ecol. Evol.">
        <title>Megaphylogeny resolves global patterns of mushroom evolution.</title>
        <authorList>
            <person name="Varga T."/>
            <person name="Krizsan K."/>
            <person name="Foldi C."/>
            <person name="Dima B."/>
            <person name="Sanchez-Garcia M."/>
            <person name="Sanchez-Ramirez S."/>
            <person name="Szollosi G.J."/>
            <person name="Szarkandi J.G."/>
            <person name="Papp V."/>
            <person name="Albert L."/>
            <person name="Andreopoulos W."/>
            <person name="Angelini C."/>
            <person name="Antonin V."/>
            <person name="Barry K.W."/>
            <person name="Bougher N.L."/>
            <person name="Buchanan P."/>
            <person name="Buyck B."/>
            <person name="Bense V."/>
            <person name="Catcheside P."/>
            <person name="Chovatia M."/>
            <person name="Cooper J."/>
            <person name="Damon W."/>
            <person name="Desjardin D."/>
            <person name="Finy P."/>
            <person name="Geml J."/>
            <person name="Haridas S."/>
            <person name="Hughes K."/>
            <person name="Justo A."/>
            <person name="Karasinski D."/>
            <person name="Kautmanova I."/>
            <person name="Kiss B."/>
            <person name="Kocsube S."/>
            <person name="Kotiranta H."/>
            <person name="LaButti K.M."/>
            <person name="Lechner B.E."/>
            <person name="Liimatainen K."/>
            <person name="Lipzen A."/>
            <person name="Lukacs Z."/>
            <person name="Mihaltcheva S."/>
            <person name="Morgado L.N."/>
            <person name="Niskanen T."/>
            <person name="Noordeloos M.E."/>
            <person name="Ohm R.A."/>
            <person name="Ortiz-Santana B."/>
            <person name="Ovrebo C."/>
            <person name="Racz N."/>
            <person name="Riley R."/>
            <person name="Savchenko A."/>
            <person name="Shiryaev A."/>
            <person name="Soop K."/>
            <person name="Spirin V."/>
            <person name="Szebenyi C."/>
            <person name="Tomsovsky M."/>
            <person name="Tulloss R.E."/>
            <person name="Uehling J."/>
            <person name="Grigoriev I.V."/>
            <person name="Vagvolgyi C."/>
            <person name="Papp T."/>
            <person name="Martin F.M."/>
            <person name="Miettinen O."/>
            <person name="Hibbett D.S."/>
            <person name="Nagy L.G."/>
        </authorList>
    </citation>
    <scope>NUCLEOTIDE SEQUENCE [LARGE SCALE GENOMIC DNA]</scope>
    <source>
        <strain evidence="1 2">CBS 166.37</strain>
    </source>
</reference>
<dbReference type="AlphaFoldDB" id="A0A5C3LGF0"/>
<dbReference type="EMBL" id="ML213682">
    <property type="protein sequence ID" value="TFK32219.1"/>
    <property type="molecule type" value="Genomic_DNA"/>
</dbReference>
<dbReference type="Proteomes" id="UP000308652">
    <property type="component" value="Unassembled WGS sequence"/>
</dbReference>
<keyword evidence="2" id="KW-1185">Reference proteome</keyword>
<name>A0A5C3LGF0_9AGAR</name>
<protein>
    <submittedName>
        <fullName evidence="1">Uncharacterized protein</fullName>
    </submittedName>
</protein>
<proteinExistence type="predicted"/>
<evidence type="ECO:0000313" key="2">
    <source>
        <dbReference type="Proteomes" id="UP000308652"/>
    </source>
</evidence>